<dbReference type="RefSeq" id="WP_243394902.1">
    <property type="nucleotide sequence ID" value="NZ_PVUF01000001.1"/>
</dbReference>
<reference evidence="2 3" key="1">
    <citation type="submission" date="2018-03" db="EMBL/GenBank/DDBJ databases">
        <title>Genomic Encyclopedia of Archaeal and Bacterial Type Strains, Phase II (KMG-II): from individual species to whole genera.</title>
        <authorList>
            <person name="Goeker M."/>
        </authorList>
    </citation>
    <scope>NUCLEOTIDE SEQUENCE [LARGE SCALE GENOMIC DNA]</scope>
    <source>
        <strain evidence="2 3">DSM 25328</strain>
    </source>
</reference>
<dbReference type="PROSITE" id="PS50234">
    <property type="entry name" value="VWFA"/>
    <property type="match status" value="1"/>
</dbReference>
<organism evidence="2 3">
    <name type="scientific">Tritonibacter scottomollicae</name>
    <name type="common">Epibacterium scottomollicae</name>
    <dbReference type="NCBI Taxonomy" id="483013"/>
    <lineage>
        <taxon>Bacteria</taxon>
        <taxon>Pseudomonadati</taxon>
        <taxon>Pseudomonadota</taxon>
        <taxon>Alphaproteobacteria</taxon>
        <taxon>Rhodobacterales</taxon>
        <taxon>Paracoccaceae</taxon>
        <taxon>Tritonibacter</taxon>
    </lineage>
</organism>
<evidence type="ECO:0000313" key="3">
    <source>
        <dbReference type="Proteomes" id="UP000237718"/>
    </source>
</evidence>
<sequence length="240" mass="26217">MALILPGGPRRRSLYLMRRLLVTALCGLCSLIPGGLRACDLALVLAVDVSGSVDPKEYRLQMDGLARALRDPLISEALVQARAEVALVQWSGTSRQVVSVPWTSIPDFAALDAFTQAVEDTSRKWRNYSTAIGELLGYVLPMFDAVPSCQRRVVDVSGDGPSNEGINPETLRSRLTAAGVTVNAIAIEASEEDLAAYFFEHVIHGPGAFVVYAARFEDYPEQIRKKLLREVVKQTATLSR</sequence>
<name>A0A2T1AN47_TRISK</name>
<evidence type="ECO:0000259" key="1">
    <source>
        <dbReference type="PROSITE" id="PS50234"/>
    </source>
</evidence>
<feature type="domain" description="VWFA" evidence="1">
    <location>
        <begin position="42"/>
        <end position="231"/>
    </location>
</feature>
<comment type="caution">
    <text evidence="2">The sequence shown here is derived from an EMBL/GenBank/DDBJ whole genome shotgun (WGS) entry which is preliminary data.</text>
</comment>
<dbReference type="SUPFAM" id="SSF53300">
    <property type="entry name" value="vWA-like"/>
    <property type="match status" value="1"/>
</dbReference>
<dbReference type="Gene3D" id="3.40.50.410">
    <property type="entry name" value="von Willebrand factor, type A domain"/>
    <property type="match status" value="1"/>
</dbReference>
<dbReference type="InterPro" id="IPR010607">
    <property type="entry name" value="DUF1194"/>
</dbReference>
<dbReference type="InterPro" id="IPR002035">
    <property type="entry name" value="VWF_A"/>
</dbReference>
<dbReference type="CDD" id="cd00198">
    <property type="entry name" value="vWFA"/>
    <property type="match status" value="1"/>
</dbReference>
<dbReference type="AlphaFoldDB" id="A0A2T1AN47"/>
<proteinExistence type="predicted"/>
<protein>
    <submittedName>
        <fullName evidence="2">Ca-activated chloride channel family protein</fullName>
    </submittedName>
</protein>
<accession>A0A2T1AN47</accession>
<dbReference type="InterPro" id="IPR036465">
    <property type="entry name" value="vWFA_dom_sf"/>
</dbReference>
<gene>
    <name evidence="2" type="ORF">CLV89_101252</name>
</gene>
<dbReference type="Pfam" id="PF06707">
    <property type="entry name" value="DUF1194"/>
    <property type="match status" value="1"/>
</dbReference>
<evidence type="ECO:0000313" key="2">
    <source>
        <dbReference type="EMBL" id="PRZ50036.1"/>
    </source>
</evidence>
<dbReference type="Proteomes" id="UP000237718">
    <property type="component" value="Unassembled WGS sequence"/>
</dbReference>
<dbReference type="EMBL" id="PVUF01000001">
    <property type="protein sequence ID" value="PRZ50036.1"/>
    <property type="molecule type" value="Genomic_DNA"/>
</dbReference>